<dbReference type="PANTHER" id="PTHR45947">
    <property type="entry name" value="SULFOQUINOVOSYL TRANSFERASE SQD2"/>
    <property type="match status" value="1"/>
</dbReference>
<dbReference type="EMBL" id="JACHBT010000004">
    <property type="protein sequence ID" value="MBB6504029.1"/>
    <property type="molecule type" value="Genomic_DNA"/>
</dbReference>
<sequence>MTAFGGRARQVAAVDKLPDGVPATLAQNPPPLSGAVSVARYEAIARAMRGYDLVLSFGAGAIDAVMARRAFPRGAPPIVHHEDPAAMTSGGSARLYRRIALGAAAGLVVTGKGAAEAAAGCWKVAAARLHTIADGVDLSAFARGPDTKTVAGFRRKPGEVAIGIMLDGASDDELALLVRAVAGLAARFRLIVVGEGEGRAAVERTALAMGIDDRLVLPGALSPGAAWLGGLDVLLLPLRLAQAPAIVIEAMAAGVPVMALRGGAVEVLLAPDNRALLSAHAAEVSLRDALQPLASDATLRVATGAANRAQALAVHDVAAMIARSAAVYSDAIGGPALLG</sequence>
<reference evidence="1 2" key="1">
    <citation type="submission" date="2020-08" db="EMBL/GenBank/DDBJ databases">
        <title>The Agave Microbiome: Exploring the role of microbial communities in plant adaptations to desert environments.</title>
        <authorList>
            <person name="Partida-Martinez L.P."/>
        </authorList>
    </citation>
    <scope>NUCLEOTIDE SEQUENCE [LARGE SCALE GENOMIC DNA]</scope>
    <source>
        <strain evidence="1 2">AS3.13</strain>
    </source>
</reference>
<comment type="caution">
    <text evidence="1">The sequence shown here is derived from an EMBL/GenBank/DDBJ whole genome shotgun (WGS) entry which is preliminary data.</text>
</comment>
<dbReference type="GO" id="GO:0016757">
    <property type="term" value="F:glycosyltransferase activity"/>
    <property type="evidence" value="ECO:0007669"/>
    <property type="project" value="TreeGrafter"/>
</dbReference>
<dbReference type="Pfam" id="PF13692">
    <property type="entry name" value="Glyco_trans_1_4"/>
    <property type="match status" value="1"/>
</dbReference>
<evidence type="ECO:0000313" key="1">
    <source>
        <dbReference type="EMBL" id="MBB6504029.1"/>
    </source>
</evidence>
<dbReference type="Proteomes" id="UP000522313">
    <property type="component" value="Unassembled WGS sequence"/>
</dbReference>
<keyword evidence="1" id="KW-0808">Transferase</keyword>
<reference evidence="1 2" key="2">
    <citation type="submission" date="2020-08" db="EMBL/GenBank/DDBJ databases">
        <authorList>
            <person name="Partida-Martinez L."/>
            <person name="Huntemann M."/>
            <person name="Clum A."/>
            <person name="Wang J."/>
            <person name="Palaniappan K."/>
            <person name="Ritter S."/>
            <person name="Chen I.-M."/>
            <person name="Stamatis D."/>
            <person name="Reddy T."/>
            <person name="O'Malley R."/>
            <person name="Daum C."/>
            <person name="Shapiro N."/>
            <person name="Ivanova N."/>
            <person name="Kyrpides N."/>
            <person name="Woyke T."/>
        </authorList>
    </citation>
    <scope>NUCLEOTIDE SEQUENCE [LARGE SCALE GENOMIC DNA]</scope>
    <source>
        <strain evidence="1 2">AS3.13</strain>
    </source>
</reference>
<dbReference type="SUPFAM" id="SSF53756">
    <property type="entry name" value="UDP-Glycosyltransferase/glycogen phosphorylase"/>
    <property type="match status" value="1"/>
</dbReference>
<accession>A0A7X0JAF6</accession>
<name>A0A7X0JAF6_9SPHN</name>
<proteinExistence type="predicted"/>
<organism evidence="1 2">
    <name type="scientific">Sphingomonas endophytica</name>
    <dbReference type="NCBI Taxonomy" id="869719"/>
    <lineage>
        <taxon>Bacteria</taxon>
        <taxon>Pseudomonadati</taxon>
        <taxon>Pseudomonadota</taxon>
        <taxon>Alphaproteobacteria</taxon>
        <taxon>Sphingomonadales</taxon>
        <taxon>Sphingomonadaceae</taxon>
        <taxon>Sphingomonas</taxon>
    </lineage>
</organism>
<evidence type="ECO:0000313" key="2">
    <source>
        <dbReference type="Proteomes" id="UP000522313"/>
    </source>
</evidence>
<dbReference type="AlphaFoldDB" id="A0A7X0JAF6"/>
<dbReference type="PANTHER" id="PTHR45947:SF3">
    <property type="entry name" value="SULFOQUINOVOSYL TRANSFERASE SQD2"/>
    <property type="match status" value="1"/>
</dbReference>
<gene>
    <name evidence="1" type="ORF">F4693_000987</name>
</gene>
<dbReference type="RefSeq" id="WP_184504362.1">
    <property type="nucleotide sequence ID" value="NZ_JACHBT010000004.1"/>
</dbReference>
<protein>
    <submittedName>
        <fullName evidence="1">Glycosyltransferase involved in cell wall biosynthesis</fullName>
    </submittedName>
</protein>
<dbReference type="Gene3D" id="3.40.50.2000">
    <property type="entry name" value="Glycogen Phosphorylase B"/>
    <property type="match status" value="2"/>
</dbReference>
<dbReference type="InterPro" id="IPR050194">
    <property type="entry name" value="Glycosyltransferase_grp1"/>
</dbReference>